<dbReference type="SMART" id="SM01218">
    <property type="entry name" value="FoP_duplication"/>
    <property type="match status" value="1"/>
</dbReference>
<organism evidence="4 5">
    <name type="scientific">Maudiozyma exigua</name>
    <name type="common">Yeast</name>
    <name type="synonym">Kazachstania exigua</name>
    <dbReference type="NCBI Taxonomy" id="34358"/>
    <lineage>
        <taxon>Eukaryota</taxon>
        <taxon>Fungi</taxon>
        <taxon>Dikarya</taxon>
        <taxon>Ascomycota</taxon>
        <taxon>Saccharomycotina</taxon>
        <taxon>Saccharomycetes</taxon>
        <taxon>Saccharomycetales</taxon>
        <taxon>Saccharomycetaceae</taxon>
        <taxon>Maudiozyma</taxon>
    </lineage>
</organism>
<feature type="region of interest" description="Disordered" evidence="2">
    <location>
        <begin position="40"/>
        <end position="63"/>
    </location>
</feature>
<dbReference type="AlphaFoldDB" id="A0A9P6WEL2"/>
<keyword evidence="5" id="KW-1185">Reference proteome</keyword>
<evidence type="ECO:0000313" key="4">
    <source>
        <dbReference type="EMBL" id="KAG0671422.1"/>
    </source>
</evidence>
<dbReference type="EMBL" id="PUHR01000012">
    <property type="protein sequence ID" value="KAG0671422.1"/>
    <property type="molecule type" value="Genomic_DNA"/>
</dbReference>
<keyword evidence="1" id="KW-0694">RNA-binding</keyword>
<sequence length="238" mass="27722">MSNHDDVAHGMDISINIPETTSTSIDSNITNEVTIAPEVNAPKPAVNDSIESTPDVDISMDVGDKPRHHITRYRNRDNRNTLESHFIQRPTAPPKKRVKITEIPLDVSDYTIEDWITEFETPIFIRFYDTKESRTCLFELKELSKMEEFLTKYNNFQVHDNANIKVEIIEIQNRNKKHNKFHLRDTSSRDRDFRSRRNNRGSAGSHYKSTRQQSKKNNENKPKTVEQLDAELDAYMNS</sequence>
<reference evidence="4 5" key="1">
    <citation type="submission" date="2020-11" db="EMBL/GenBank/DDBJ databases">
        <title>Kefir isolates.</title>
        <authorList>
            <person name="Marcisauskas S."/>
            <person name="Kim Y."/>
            <person name="Blasche S."/>
        </authorList>
    </citation>
    <scope>NUCLEOTIDE SEQUENCE [LARGE SCALE GENOMIC DNA]</scope>
    <source>
        <strain evidence="4 5">OG2</strain>
    </source>
</reference>
<dbReference type="OrthoDB" id="1099063at2759"/>
<dbReference type="Proteomes" id="UP000750334">
    <property type="component" value="Unassembled WGS sequence"/>
</dbReference>
<protein>
    <submittedName>
        <fullName evidence="4">RNA annealing protein</fullName>
    </submittedName>
</protein>
<comment type="caution">
    <text evidence="4">The sequence shown here is derived from an EMBL/GenBank/DDBJ whole genome shotgun (WGS) entry which is preliminary data.</text>
</comment>
<evidence type="ECO:0000256" key="1">
    <source>
        <dbReference type="ARBA" id="ARBA00022884"/>
    </source>
</evidence>
<feature type="region of interest" description="Disordered" evidence="2">
    <location>
        <begin position="179"/>
        <end position="238"/>
    </location>
</feature>
<dbReference type="Pfam" id="PF13865">
    <property type="entry name" value="FoP_duplication"/>
    <property type="match status" value="1"/>
</dbReference>
<feature type="compositionally biased region" description="Basic and acidic residues" evidence="2">
    <location>
        <begin position="182"/>
        <end position="195"/>
    </location>
</feature>
<dbReference type="GO" id="GO:0003723">
    <property type="term" value="F:RNA binding"/>
    <property type="evidence" value="ECO:0007669"/>
    <property type="project" value="UniProtKB-KW"/>
</dbReference>
<gene>
    <name evidence="4" type="primary">YRA2</name>
    <name evidence="4" type="ORF">C6P45_000589</name>
</gene>
<feature type="domain" description="Chromatin target of PRMT1 protein C-terminal" evidence="3">
    <location>
        <begin position="172"/>
        <end position="238"/>
    </location>
</feature>
<name>A0A9P6WEL2_MAUEX</name>
<evidence type="ECO:0000256" key="2">
    <source>
        <dbReference type="SAM" id="MobiDB-lite"/>
    </source>
</evidence>
<feature type="compositionally biased region" description="Basic and acidic residues" evidence="2">
    <location>
        <begin position="216"/>
        <end position="226"/>
    </location>
</feature>
<evidence type="ECO:0000259" key="3">
    <source>
        <dbReference type="SMART" id="SM01218"/>
    </source>
</evidence>
<accession>A0A9P6WEL2</accession>
<evidence type="ECO:0000313" key="5">
    <source>
        <dbReference type="Proteomes" id="UP000750334"/>
    </source>
</evidence>
<dbReference type="InterPro" id="IPR025715">
    <property type="entry name" value="FoP_C"/>
</dbReference>
<proteinExistence type="predicted"/>